<dbReference type="Proteomes" id="UP001201873">
    <property type="component" value="Unassembled WGS sequence"/>
</dbReference>
<keyword evidence="2" id="KW-1133">Transmembrane helix</keyword>
<reference evidence="3 4" key="1">
    <citation type="submission" date="2022-04" db="EMBL/GenBank/DDBJ databases">
        <title>Genome diversity in the genus Frankia.</title>
        <authorList>
            <person name="Carlos-Shanley C."/>
            <person name="Hahn D."/>
        </authorList>
    </citation>
    <scope>NUCLEOTIDE SEQUENCE [LARGE SCALE GENOMIC DNA]</scope>
    <source>
        <strain evidence="3 4">Ag45/Mut15</strain>
    </source>
</reference>
<dbReference type="RefSeq" id="WP_248827006.1">
    <property type="nucleotide sequence ID" value="NZ_JALKFT010000054.1"/>
</dbReference>
<comment type="caution">
    <text evidence="3">The sequence shown here is derived from an EMBL/GenBank/DDBJ whole genome shotgun (WGS) entry which is preliminary data.</text>
</comment>
<keyword evidence="1" id="KW-0175">Coiled coil</keyword>
<keyword evidence="4" id="KW-1185">Reference proteome</keyword>
<protein>
    <recommendedName>
        <fullName evidence="5">Secreted protein</fullName>
    </recommendedName>
</protein>
<sequence length="89" mass="10129">MSTTDWQEIIGTIGIFSLIAIVIVVSIWQFASTRRAKITLAREGEYRRIADRSLLVQEAVERQLAELGGRVAEMQARLQTLERVLKEVE</sequence>
<name>A0ABT0K611_9ACTN</name>
<keyword evidence="2" id="KW-0472">Membrane</keyword>
<feature type="coiled-coil region" evidence="1">
    <location>
        <begin position="57"/>
        <end position="84"/>
    </location>
</feature>
<evidence type="ECO:0000256" key="2">
    <source>
        <dbReference type="SAM" id="Phobius"/>
    </source>
</evidence>
<feature type="transmembrane region" description="Helical" evidence="2">
    <location>
        <begin position="6"/>
        <end position="28"/>
    </location>
</feature>
<evidence type="ECO:0000256" key="1">
    <source>
        <dbReference type="SAM" id="Coils"/>
    </source>
</evidence>
<keyword evidence="2" id="KW-0812">Transmembrane</keyword>
<evidence type="ECO:0000313" key="3">
    <source>
        <dbReference type="EMBL" id="MCK9878949.1"/>
    </source>
</evidence>
<proteinExistence type="predicted"/>
<dbReference type="EMBL" id="JALKFT010000054">
    <property type="protein sequence ID" value="MCK9878949.1"/>
    <property type="molecule type" value="Genomic_DNA"/>
</dbReference>
<accession>A0ABT0K611</accession>
<organism evidence="3 4">
    <name type="scientific">Frankia umida</name>
    <dbReference type="NCBI Taxonomy" id="573489"/>
    <lineage>
        <taxon>Bacteria</taxon>
        <taxon>Bacillati</taxon>
        <taxon>Actinomycetota</taxon>
        <taxon>Actinomycetes</taxon>
        <taxon>Frankiales</taxon>
        <taxon>Frankiaceae</taxon>
        <taxon>Frankia</taxon>
    </lineage>
</organism>
<gene>
    <name evidence="3" type="ORF">MXD59_24860</name>
</gene>
<evidence type="ECO:0000313" key="4">
    <source>
        <dbReference type="Proteomes" id="UP001201873"/>
    </source>
</evidence>
<evidence type="ECO:0008006" key="5">
    <source>
        <dbReference type="Google" id="ProtNLM"/>
    </source>
</evidence>